<dbReference type="InterPro" id="IPR056800">
    <property type="entry name" value="vWA_Ro60"/>
</dbReference>
<comment type="subcellular location">
    <subcellularLocation>
        <location evidence="1">Cytoplasm</location>
    </subcellularLocation>
</comment>
<dbReference type="Proteomes" id="UP001442841">
    <property type="component" value="Chromosome"/>
</dbReference>
<keyword evidence="9" id="KW-1185">Reference proteome</keyword>
<keyword evidence="5" id="KW-0694">RNA-binding</keyword>
<evidence type="ECO:0000313" key="8">
    <source>
        <dbReference type="EMBL" id="XAN08731.1"/>
    </source>
</evidence>
<dbReference type="Gene3D" id="3.40.50.410">
    <property type="entry name" value="von Willebrand factor, type A domain"/>
    <property type="match status" value="2"/>
</dbReference>
<dbReference type="RefSeq" id="WP_425310160.1">
    <property type="nucleotide sequence ID" value="NZ_CP154795.1"/>
</dbReference>
<sequence length="526" mass="57963">MLNDVLRLINKRRTPQGVQARSDQVRNSAGGWTFELDDAARLRRFLILGTDGGTFYASPLALTLDNAAVVERMCVDDPGTLLDLVHEVSVGGLAPKPNPALFALAVAASFADDEHRARALRMLPEIARTGTHLFLFATYIEQFRGWGRGLRRAVANWYLERDVTTLAYQLVKYRQRDGWTHRDLLRLAHPDTGDPVRRALFEWVVRRTDVPEVPELSLIRGFTEAQRAETSVVELVAEHGLSWEMLPDTALTQPEVWDALLAQGMPMTALLRQLGRLTSLGVLAPGSRNLSAVVAQLTDAERIRKARVHPLQVLIALRTYASGHGLRGSLTWRPVQQLIDALDEMFLLSFTALVPTGKRMLLAVDVSGSMDYWSIAGTPLTPRVAAAAMAMVTATTESDYEVVGFSHKLVRLPISPRQRLDDVVKTMSGIPFGATDCAKPMEYALARGREVDAFVIYTDNETWSGRTHPHQALRAYRDATGIPAKLVVVGMTSTRFSIADPDDAGMLDVVGFDASAPAVMADFIRG</sequence>
<evidence type="ECO:0000256" key="4">
    <source>
        <dbReference type="ARBA" id="ARBA00022723"/>
    </source>
</evidence>
<name>A0ABZ3FRL4_9ACTN</name>
<organism evidence="8 9">
    <name type="scientific">Ammonicoccus fulvus</name>
    <dbReference type="NCBI Taxonomy" id="3138240"/>
    <lineage>
        <taxon>Bacteria</taxon>
        <taxon>Bacillati</taxon>
        <taxon>Actinomycetota</taxon>
        <taxon>Actinomycetes</taxon>
        <taxon>Propionibacteriales</taxon>
        <taxon>Propionibacteriaceae</taxon>
        <taxon>Ammonicoccus</taxon>
    </lineage>
</organism>
<evidence type="ECO:0000256" key="5">
    <source>
        <dbReference type="ARBA" id="ARBA00022884"/>
    </source>
</evidence>
<proteinExistence type="inferred from homology"/>
<dbReference type="InterPro" id="IPR037214">
    <property type="entry name" value="TROVE_dom_sf"/>
</dbReference>
<evidence type="ECO:0000256" key="6">
    <source>
        <dbReference type="ARBA" id="ARBA00023274"/>
    </source>
</evidence>
<dbReference type="Pfam" id="PF05731">
    <property type="entry name" value="TROVE"/>
    <property type="match status" value="2"/>
</dbReference>
<keyword evidence="6" id="KW-0687">Ribonucleoprotein</keyword>
<dbReference type="Pfam" id="PF25045">
    <property type="entry name" value="vWA_Ro60"/>
    <property type="match status" value="1"/>
</dbReference>
<keyword evidence="3" id="KW-0963">Cytoplasm</keyword>
<dbReference type="SUPFAM" id="SSF53300">
    <property type="entry name" value="vWA-like"/>
    <property type="match status" value="1"/>
</dbReference>
<accession>A0ABZ3FRL4</accession>
<dbReference type="EMBL" id="CP154795">
    <property type="protein sequence ID" value="XAN08731.1"/>
    <property type="molecule type" value="Genomic_DNA"/>
</dbReference>
<dbReference type="PROSITE" id="PS50988">
    <property type="entry name" value="TROVE"/>
    <property type="match status" value="1"/>
</dbReference>
<dbReference type="InterPro" id="IPR008858">
    <property type="entry name" value="TROVE_dom"/>
</dbReference>
<evidence type="ECO:0000256" key="1">
    <source>
        <dbReference type="ARBA" id="ARBA00004496"/>
    </source>
</evidence>
<gene>
    <name evidence="8" type="ORF">AADG42_15940</name>
</gene>
<evidence type="ECO:0000256" key="2">
    <source>
        <dbReference type="ARBA" id="ARBA00007814"/>
    </source>
</evidence>
<dbReference type="InterPro" id="IPR036465">
    <property type="entry name" value="vWFA_dom_sf"/>
</dbReference>
<evidence type="ECO:0000259" key="7">
    <source>
        <dbReference type="PROSITE" id="PS50988"/>
    </source>
</evidence>
<comment type="similarity">
    <text evidence="2">Belongs to the Ro 60 kDa family.</text>
</comment>
<protein>
    <submittedName>
        <fullName evidence="8">TROVE domain-containing protein</fullName>
    </submittedName>
</protein>
<dbReference type="InterPro" id="IPR040322">
    <property type="entry name" value="TROVE2"/>
</dbReference>
<evidence type="ECO:0000256" key="3">
    <source>
        <dbReference type="ARBA" id="ARBA00022490"/>
    </source>
</evidence>
<dbReference type="SUPFAM" id="SSF140864">
    <property type="entry name" value="TROVE domain-like"/>
    <property type="match status" value="1"/>
</dbReference>
<dbReference type="PANTHER" id="PTHR14202:SF0">
    <property type="entry name" value="RNA-BINDING PROTEIN RO60"/>
    <property type="match status" value="1"/>
</dbReference>
<dbReference type="PANTHER" id="PTHR14202">
    <property type="entry name" value="60 KDA RIBONUCLEOPROTEIN SSA/RO"/>
    <property type="match status" value="1"/>
</dbReference>
<reference evidence="8 9" key="1">
    <citation type="submission" date="2024-04" db="EMBL/GenBank/DDBJ databases">
        <title>Isolation of an actinomycete strain from pig manure.</title>
        <authorList>
            <person name="Gong T."/>
            <person name="Yu Z."/>
            <person name="An M."/>
            <person name="Wei C."/>
            <person name="Yang W."/>
            <person name="Liu L."/>
        </authorList>
    </citation>
    <scope>NUCLEOTIDE SEQUENCE [LARGE SCALE GENOMIC DNA]</scope>
    <source>
        <strain evidence="8 9">ZF39</strain>
    </source>
</reference>
<feature type="domain" description="TROVE" evidence="7">
    <location>
        <begin position="25"/>
        <end position="358"/>
    </location>
</feature>
<evidence type="ECO:0000313" key="9">
    <source>
        <dbReference type="Proteomes" id="UP001442841"/>
    </source>
</evidence>
<keyword evidence="4" id="KW-0479">Metal-binding</keyword>